<sequence>MVKQSASSLSKSMVKTTRMPRSNDLPCFAFTGSGKHATCNGRKSISDPEQNHPPHQSTAD</sequence>
<proteinExistence type="predicted"/>
<evidence type="ECO:0000256" key="1">
    <source>
        <dbReference type="SAM" id="MobiDB-lite"/>
    </source>
</evidence>
<evidence type="ECO:0000313" key="2">
    <source>
        <dbReference type="EMBL" id="KAF2217856.1"/>
    </source>
</evidence>
<organism evidence="2 3">
    <name type="scientific">Cercospora zeae-maydis SCOH1-5</name>
    <dbReference type="NCBI Taxonomy" id="717836"/>
    <lineage>
        <taxon>Eukaryota</taxon>
        <taxon>Fungi</taxon>
        <taxon>Dikarya</taxon>
        <taxon>Ascomycota</taxon>
        <taxon>Pezizomycotina</taxon>
        <taxon>Dothideomycetes</taxon>
        <taxon>Dothideomycetidae</taxon>
        <taxon>Mycosphaerellales</taxon>
        <taxon>Mycosphaerellaceae</taxon>
        <taxon>Cercospora</taxon>
    </lineage>
</organism>
<feature type="compositionally biased region" description="Polar residues" evidence="1">
    <location>
        <begin position="1"/>
        <end position="15"/>
    </location>
</feature>
<name>A0A6A6FWJ6_9PEZI</name>
<reference evidence="2" key="1">
    <citation type="journal article" date="2020" name="Stud. Mycol.">
        <title>101 Dothideomycetes genomes: a test case for predicting lifestyles and emergence of pathogens.</title>
        <authorList>
            <person name="Haridas S."/>
            <person name="Albert R."/>
            <person name="Binder M."/>
            <person name="Bloem J."/>
            <person name="Labutti K."/>
            <person name="Salamov A."/>
            <person name="Andreopoulos B."/>
            <person name="Baker S."/>
            <person name="Barry K."/>
            <person name="Bills G."/>
            <person name="Bluhm B."/>
            <person name="Cannon C."/>
            <person name="Castanera R."/>
            <person name="Culley D."/>
            <person name="Daum C."/>
            <person name="Ezra D."/>
            <person name="Gonzalez J."/>
            <person name="Henrissat B."/>
            <person name="Kuo A."/>
            <person name="Liang C."/>
            <person name="Lipzen A."/>
            <person name="Lutzoni F."/>
            <person name="Magnuson J."/>
            <person name="Mondo S."/>
            <person name="Nolan M."/>
            <person name="Ohm R."/>
            <person name="Pangilinan J."/>
            <person name="Park H.-J."/>
            <person name="Ramirez L."/>
            <person name="Alfaro M."/>
            <person name="Sun H."/>
            <person name="Tritt A."/>
            <person name="Yoshinaga Y."/>
            <person name="Zwiers L.-H."/>
            <person name="Turgeon B."/>
            <person name="Goodwin S."/>
            <person name="Spatafora J."/>
            <person name="Crous P."/>
            <person name="Grigoriev I."/>
        </authorList>
    </citation>
    <scope>NUCLEOTIDE SEQUENCE</scope>
    <source>
        <strain evidence="2">SCOH1-5</strain>
    </source>
</reference>
<dbReference type="AlphaFoldDB" id="A0A6A6FWJ6"/>
<protein>
    <submittedName>
        <fullName evidence="2">Uncharacterized protein</fullName>
    </submittedName>
</protein>
<keyword evidence="3" id="KW-1185">Reference proteome</keyword>
<accession>A0A6A6FWJ6</accession>
<dbReference type="EMBL" id="ML992662">
    <property type="protein sequence ID" value="KAF2217856.1"/>
    <property type="molecule type" value="Genomic_DNA"/>
</dbReference>
<dbReference type="Proteomes" id="UP000799539">
    <property type="component" value="Unassembled WGS sequence"/>
</dbReference>
<gene>
    <name evidence="2" type="ORF">CERZMDRAFT_89624</name>
</gene>
<evidence type="ECO:0000313" key="3">
    <source>
        <dbReference type="Proteomes" id="UP000799539"/>
    </source>
</evidence>
<feature type="region of interest" description="Disordered" evidence="1">
    <location>
        <begin position="1"/>
        <end position="60"/>
    </location>
</feature>